<dbReference type="Pfam" id="PF00583">
    <property type="entry name" value="Acetyltransf_1"/>
    <property type="match status" value="1"/>
</dbReference>
<organism evidence="2 3">
    <name type="scientific">Pantoea eucalypti</name>
    <dbReference type="NCBI Taxonomy" id="470933"/>
    <lineage>
        <taxon>Bacteria</taxon>
        <taxon>Pseudomonadati</taxon>
        <taxon>Pseudomonadota</taxon>
        <taxon>Gammaproteobacteria</taxon>
        <taxon>Enterobacterales</taxon>
        <taxon>Erwiniaceae</taxon>
        <taxon>Pantoea</taxon>
    </lineage>
</organism>
<reference evidence="2 3" key="1">
    <citation type="submission" date="2019-06" db="EMBL/GenBank/DDBJ databases">
        <title>Taxogenomics and systematics of the genus Pantoea.</title>
        <authorList>
            <person name="Tambong J.T."/>
        </authorList>
    </citation>
    <scope>NUCLEOTIDE SEQUENCE [LARGE SCALE GENOMIC DNA]</scope>
    <source>
        <strain evidence="2 3">LMG 24197</strain>
    </source>
</reference>
<dbReference type="InterPro" id="IPR000182">
    <property type="entry name" value="GNAT_dom"/>
</dbReference>
<keyword evidence="3" id="KW-1185">Reference proteome</keyword>
<dbReference type="Gene3D" id="3.40.630.30">
    <property type="match status" value="1"/>
</dbReference>
<gene>
    <name evidence="2" type="ORF">FJW02_05505</name>
</gene>
<dbReference type="EMBL" id="VHJB01000044">
    <property type="protein sequence ID" value="TPV39689.1"/>
    <property type="molecule type" value="Genomic_DNA"/>
</dbReference>
<dbReference type="SUPFAM" id="SSF55729">
    <property type="entry name" value="Acyl-CoA N-acyltransferases (Nat)"/>
    <property type="match status" value="1"/>
</dbReference>
<accession>A0ABY2ZNF6</accession>
<sequence>MSDSKEPAVEKFTVRRITESDSGDFRELRLEALRLHPDAFGASYEECNHKPLQFFAEQLRASHVFGGYDNHNILQGMIGVSRSSLPKLSHVANIWGMYVRSGMRGSGLSSGLMEAALEAASSAKTVKLSVVTTNRSAYALYRSFGFTEWATDTAALCVDGVFHDEFLMRRNSETGS</sequence>
<dbReference type="InterPro" id="IPR016181">
    <property type="entry name" value="Acyl_CoA_acyltransferase"/>
</dbReference>
<evidence type="ECO:0000313" key="2">
    <source>
        <dbReference type="EMBL" id="TPV39689.1"/>
    </source>
</evidence>
<proteinExistence type="predicted"/>
<evidence type="ECO:0000259" key="1">
    <source>
        <dbReference type="PROSITE" id="PS51186"/>
    </source>
</evidence>
<protein>
    <submittedName>
        <fullName evidence="2">GNAT family N-acetyltransferase</fullName>
    </submittedName>
</protein>
<dbReference type="Proteomes" id="UP000315469">
    <property type="component" value="Unassembled WGS sequence"/>
</dbReference>
<name>A0ABY2ZNF6_9GAMM</name>
<comment type="caution">
    <text evidence="2">The sequence shown here is derived from an EMBL/GenBank/DDBJ whole genome shotgun (WGS) entry which is preliminary data.</text>
</comment>
<feature type="domain" description="N-acetyltransferase" evidence="1">
    <location>
        <begin position="12"/>
        <end position="173"/>
    </location>
</feature>
<evidence type="ECO:0000313" key="3">
    <source>
        <dbReference type="Proteomes" id="UP000315469"/>
    </source>
</evidence>
<dbReference type="PROSITE" id="PS51186">
    <property type="entry name" value="GNAT"/>
    <property type="match status" value="1"/>
</dbReference>